<comment type="cofactor">
    <cofactor evidence="7">
        <name>heme</name>
        <dbReference type="ChEBI" id="CHEBI:30413"/>
    </cofactor>
</comment>
<dbReference type="InterPro" id="IPR024168">
    <property type="entry name" value="Catalase_SrpA-type_pred"/>
</dbReference>
<dbReference type="InterPro" id="IPR018028">
    <property type="entry name" value="Catalase"/>
</dbReference>
<dbReference type="PANTHER" id="PTHR11465:SF9">
    <property type="entry name" value="CATALASE"/>
    <property type="match status" value="1"/>
</dbReference>
<gene>
    <name evidence="12" type="ORF">HBF32_03090</name>
</gene>
<keyword evidence="6 7" id="KW-0408">Iron</keyword>
<keyword evidence="10" id="KW-0472">Membrane</keyword>
<keyword evidence="13" id="KW-1185">Reference proteome</keyword>
<comment type="caution">
    <text evidence="12">The sequence shown here is derived from an EMBL/GenBank/DDBJ whole genome shotgun (WGS) entry which is preliminary data.</text>
</comment>
<evidence type="ECO:0000256" key="3">
    <source>
        <dbReference type="ARBA" id="ARBA00022617"/>
    </source>
</evidence>
<dbReference type="CDD" id="cd08153">
    <property type="entry name" value="srpA_like"/>
    <property type="match status" value="1"/>
</dbReference>
<dbReference type="GO" id="GO:0020037">
    <property type="term" value="F:heme binding"/>
    <property type="evidence" value="ECO:0007669"/>
    <property type="project" value="InterPro"/>
</dbReference>
<dbReference type="PIRSF" id="PIRSF000296">
    <property type="entry name" value="SrpA"/>
    <property type="match status" value="1"/>
</dbReference>
<evidence type="ECO:0000256" key="6">
    <source>
        <dbReference type="ARBA" id="ARBA00023004"/>
    </source>
</evidence>
<dbReference type="EC" id="1.11.1.-" evidence="7"/>
<comment type="function">
    <text evidence="7">Has an organic peroxide-dependent peroxidase activity.</text>
</comment>
<feature type="active site" evidence="8">
    <location>
        <position position="68"/>
    </location>
</feature>
<evidence type="ECO:0000256" key="7">
    <source>
        <dbReference type="PIRNR" id="PIRNR000296"/>
    </source>
</evidence>
<evidence type="ECO:0000256" key="9">
    <source>
        <dbReference type="PIRSR" id="PIRSR000296-2"/>
    </source>
</evidence>
<keyword evidence="2 7" id="KW-0575">Peroxidase</keyword>
<proteinExistence type="inferred from homology"/>
<keyword evidence="3 7" id="KW-0349">Heme</keyword>
<dbReference type="EMBL" id="JAAQTL010000001">
    <property type="protein sequence ID" value="NID14447.1"/>
    <property type="molecule type" value="Genomic_DNA"/>
</dbReference>
<keyword evidence="10" id="KW-0812">Transmembrane</keyword>
<keyword evidence="5 7" id="KW-0560">Oxidoreductase</keyword>
<dbReference type="RefSeq" id="WP_166698160.1">
    <property type="nucleotide sequence ID" value="NZ_JAAQTL010000001.1"/>
</dbReference>
<keyword evidence="10" id="KW-1133">Transmembrane helix</keyword>
<evidence type="ECO:0000256" key="4">
    <source>
        <dbReference type="ARBA" id="ARBA00022723"/>
    </source>
</evidence>
<dbReference type="Gene3D" id="1.20.1280.120">
    <property type="match status" value="1"/>
</dbReference>
<evidence type="ECO:0000313" key="12">
    <source>
        <dbReference type="EMBL" id="NID14447.1"/>
    </source>
</evidence>
<dbReference type="InterPro" id="IPR011614">
    <property type="entry name" value="Catalase_core"/>
</dbReference>
<dbReference type="GO" id="GO:0042744">
    <property type="term" value="P:hydrogen peroxide catabolic process"/>
    <property type="evidence" value="ECO:0007669"/>
    <property type="project" value="TreeGrafter"/>
</dbReference>
<sequence>MTQEPASRAHPPAHTAWRWALIGLAVAGTAAAFGYVGGWLAPHRLTPARLIDALQANGGEHPGYRRNHAKGVCVAGRFESSGALAGYSTAGLFAAGTTTPVVGRLAIPGGNPYAPDSSVPIRSFALRFDLADGEQWRTGMNAMPLFPVATPQAFYALQVATHPDPATGKPDPAKAGAFFKSHPETAAFLAWIKTAKPSASYATETYDSINAFYLRDAAGQRRAVRWRVVPEQPPEGDGGPAAGDTDYLAADLAKRLAAGPLRWHLRMVFAAAGDPVDDATRAWPDDRQVVDAGTLVIDRTQPQADGPCRDVNYDPTILPRGIEVSGDPLLAARSAAYADSYLRRTSEEAHIPGTARPKEDKR</sequence>
<dbReference type="GO" id="GO:0046872">
    <property type="term" value="F:metal ion binding"/>
    <property type="evidence" value="ECO:0007669"/>
    <property type="project" value="UniProtKB-KW"/>
</dbReference>
<feature type="transmembrane region" description="Helical" evidence="10">
    <location>
        <begin position="20"/>
        <end position="41"/>
    </location>
</feature>
<evidence type="ECO:0000256" key="8">
    <source>
        <dbReference type="PIRSR" id="PIRSR000296-1"/>
    </source>
</evidence>
<dbReference type="InterPro" id="IPR020835">
    <property type="entry name" value="Catalase_sf"/>
</dbReference>
<evidence type="ECO:0000256" key="1">
    <source>
        <dbReference type="ARBA" id="ARBA00005329"/>
    </source>
</evidence>
<comment type="similarity">
    <text evidence="1 7">Belongs to the catalase family.</text>
</comment>
<dbReference type="Proteomes" id="UP000518878">
    <property type="component" value="Unassembled WGS sequence"/>
</dbReference>
<evidence type="ECO:0000256" key="2">
    <source>
        <dbReference type="ARBA" id="ARBA00022559"/>
    </source>
</evidence>
<accession>A0A7X5TPG4</accession>
<keyword evidence="4 7" id="KW-0479">Metal-binding</keyword>
<evidence type="ECO:0000256" key="5">
    <source>
        <dbReference type="ARBA" id="ARBA00023002"/>
    </source>
</evidence>
<dbReference type="PRINTS" id="PR00067">
    <property type="entry name" value="CATALASE"/>
</dbReference>
<dbReference type="GO" id="GO:0005737">
    <property type="term" value="C:cytoplasm"/>
    <property type="evidence" value="ECO:0007669"/>
    <property type="project" value="TreeGrafter"/>
</dbReference>
<dbReference type="SMART" id="SM01060">
    <property type="entry name" value="Catalase"/>
    <property type="match status" value="1"/>
</dbReference>
<reference evidence="12 13" key="1">
    <citation type="journal article" date="2006" name="Int. J. Syst. Evol. Microbiol.">
        <title>Dyella yeojuensis sp. nov., isolated from greenhouse soil in Korea.</title>
        <authorList>
            <person name="Kim B.Y."/>
            <person name="Weon H.Y."/>
            <person name="Lee K.H."/>
            <person name="Seok S.J."/>
            <person name="Kwon S.W."/>
            <person name="Go S.J."/>
            <person name="Stackebrandt E."/>
        </authorList>
    </citation>
    <scope>NUCLEOTIDE SEQUENCE [LARGE SCALE GENOMIC DNA]</scope>
    <source>
        <strain evidence="12 13">DSM 17673</strain>
    </source>
</reference>
<dbReference type="Gene3D" id="2.40.180.10">
    <property type="entry name" value="Catalase core domain"/>
    <property type="match status" value="1"/>
</dbReference>
<feature type="domain" description="Catalase core" evidence="11">
    <location>
        <begin position="23"/>
        <end position="359"/>
    </location>
</feature>
<dbReference type="Pfam" id="PF00199">
    <property type="entry name" value="Catalase"/>
    <property type="match status" value="1"/>
</dbReference>
<dbReference type="AlphaFoldDB" id="A0A7X5TPG4"/>
<name>A0A7X5TPG4_9GAMM</name>
<organism evidence="12 13">
    <name type="scientific">Luteibacter yeojuensis</name>
    <dbReference type="NCBI Taxonomy" id="345309"/>
    <lineage>
        <taxon>Bacteria</taxon>
        <taxon>Pseudomonadati</taxon>
        <taxon>Pseudomonadota</taxon>
        <taxon>Gammaproteobacteria</taxon>
        <taxon>Lysobacterales</taxon>
        <taxon>Rhodanobacteraceae</taxon>
        <taxon>Luteibacter</taxon>
    </lineage>
</organism>
<evidence type="ECO:0000259" key="11">
    <source>
        <dbReference type="SMART" id="SM01060"/>
    </source>
</evidence>
<dbReference type="PROSITE" id="PS51402">
    <property type="entry name" value="CATALASE_3"/>
    <property type="match status" value="1"/>
</dbReference>
<evidence type="ECO:0000313" key="13">
    <source>
        <dbReference type="Proteomes" id="UP000518878"/>
    </source>
</evidence>
<dbReference type="GO" id="GO:0004096">
    <property type="term" value="F:catalase activity"/>
    <property type="evidence" value="ECO:0007669"/>
    <property type="project" value="InterPro"/>
</dbReference>
<dbReference type="SUPFAM" id="SSF56634">
    <property type="entry name" value="Heme-dependent catalase-like"/>
    <property type="match status" value="1"/>
</dbReference>
<dbReference type="PANTHER" id="PTHR11465">
    <property type="entry name" value="CATALASE"/>
    <property type="match status" value="1"/>
</dbReference>
<protein>
    <recommendedName>
        <fullName evidence="7">Catalase-related peroxidase</fullName>
        <ecNumber evidence="7">1.11.1.-</ecNumber>
    </recommendedName>
</protein>
<feature type="binding site" description="axial binding residue" evidence="9">
    <location>
        <position position="337"/>
    </location>
    <ligand>
        <name>heme</name>
        <dbReference type="ChEBI" id="CHEBI:30413"/>
    </ligand>
    <ligandPart>
        <name>Fe</name>
        <dbReference type="ChEBI" id="CHEBI:18248"/>
    </ligandPart>
</feature>
<dbReference type="GO" id="GO:0042542">
    <property type="term" value="P:response to hydrogen peroxide"/>
    <property type="evidence" value="ECO:0007669"/>
    <property type="project" value="TreeGrafter"/>
</dbReference>
<evidence type="ECO:0000256" key="10">
    <source>
        <dbReference type="SAM" id="Phobius"/>
    </source>
</evidence>